<evidence type="ECO:0000256" key="10">
    <source>
        <dbReference type="RuleBase" id="RU003915"/>
    </source>
</evidence>
<keyword evidence="4" id="KW-0963">Cytoplasm</keyword>
<dbReference type="InterPro" id="IPR046357">
    <property type="entry name" value="PPIase_dom_sf"/>
</dbReference>
<evidence type="ECO:0000313" key="11">
    <source>
        <dbReference type="EMBL" id="BBR40987.1"/>
    </source>
</evidence>
<dbReference type="PANTHER" id="PTHR47861">
    <property type="entry name" value="FKBP-TYPE PEPTIDYL-PROLYL CIS-TRANS ISOMERASE SLYD"/>
    <property type="match status" value="1"/>
</dbReference>
<organism evidence="11 12">
    <name type="scientific">Aeromonas veronii</name>
    <dbReference type="NCBI Taxonomy" id="654"/>
    <lineage>
        <taxon>Bacteria</taxon>
        <taxon>Pseudomonadati</taxon>
        <taxon>Pseudomonadota</taxon>
        <taxon>Gammaproteobacteria</taxon>
        <taxon>Aeromonadales</taxon>
        <taxon>Aeromonadaceae</taxon>
        <taxon>Aeromonas</taxon>
    </lineage>
</organism>
<protein>
    <recommendedName>
        <fullName evidence="10">Peptidyl-prolyl cis-trans isomerase</fullName>
        <ecNumber evidence="10">5.2.1.8</ecNumber>
    </recommendedName>
</protein>
<comment type="similarity">
    <text evidence="3 10">Belongs to the FKBP-type PPIase family.</text>
</comment>
<dbReference type="GO" id="GO:0005737">
    <property type="term" value="C:cytoplasm"/>
    <property type="evidence" value="ECO:0007669"/>
    <property type="project" value="UniProtKB-SubCell"/>
</dbReference>
<dbReference type="PROSITE" id="PS50059">
    <property type="entry name" value="FKBP_PPIASE"/>
    <property type="match status" value="1"/>
</dbReference>
<dbReference type="Proteomes" id="UP000515442">
    <property type="component" value="Chromosome"/>
</dbReference>
<keyword evidence="7 9" id="KW-0413">Isomerase</keyword>
<evidence type="ECO:0000256" key="5">
    <source>
        <dbReference type="ARBA" id="ARBA00023110"/>
    </source>
</evidence>
<name>A0A6S5BUX0_AERVE</name>
<evidence type="ECO:0000256" key="8">
    <source>
        <dbReference type="ARBA" id="ARBA00037071"/>
    </source>
</evidence>
<evidence type="ECO:0000256" key="3">
    <source>
        <dbReference type="ARBA" id="ARBA00006577"/>
    </source>
</evidence>
<dbReference type="NCBIfam" id="NF008008">
    <property type="entry name" value="PRK10737.1"/>
    <property type="match status" value="1"/>
</dbReference>
<dbReference type="EMBL" id="AP022038">
    <property type="protein sequence ID" value="BBR40987.1"/>
    <property type="molecule type" value="Genomic_DNA"/>
</dbReference>
<reference evidence="11 12" key="1">
    <citation type="submission" date="2019-12" db="EMBL/GenBank/DDBJ databases">
        <title>complete genome sequences of Aeromonas veronii str. WP3-W19-ESBL-03 isolated from wastewater treatment plant effluent.</title>
        <authorList>
            <person name="Sekizuka T."/>
            <person name="Itokawa K."/>
            <person name="Yatsu K."/>
            <person name="Inamine Y."/>
            <person name="Kuroda M."/>
        </authorList>
    </citation>
    <scope>NUCLEOTIDE SEQUENCE [LARGE SCALE GENOMIC DNA]</scope>
    <source>
        <strain evidence="11 12">WP3-W19-ESBL-03</strain>
    </source>
</reference>
<evidence type="ECO:0000313" key="12">
    <source>
        <dbReference type="Proteomes" id="UP000515442"/>
    </source>
</evidence>
<dbReference type="GO" id="GO:0003755">
    <property type="term" value="F:peptidyl-prolyl cis-trans isomerase activity"/>
    <property type="evidence" value="ECO:0007669"/>
    <property type="project" value="UniProtKB-UniRule"/>
</dbReference>
<evidence type="ECO:0000256" key="1">
    <source>
        <dbReference type="ARBA" id="ARBA00000971"/>
    </source>
</evidence>
<evidence type="ECO:0000256" key="2">
    <source>
        <dbReference type="ARBA" id="ARBA00004496"/>
    </source>
</evidence>
<keyword evidence="6" id="KW-0143">Chaperone</keyword>
<dbReference type="InterPro" id="IPR001179">
    <property type="entry name" value="PPIase_FKBP_dom"/>
</dbReference>
<accession>A0A6S5BUX0</accession>
<dbReference type="SUPFAM" id="SSF54534">
    <property type="entry name" value="FKBP-like"/>
    <property type="match status" value="1"/>
</dbReference>
<evidence type="ECO:0000256" key="9">
    <source>
        <dbReference type="PROSITE-ProRule" id="PRU00277"/>
    </source>
</evidence>
<proteinExistence type="inferred from homology"/>
<sequence>MKVAPLSVVTLEYTVTDEHGEVIDSTVGKEPLVYLHGTRYLVSGLEAELEGRAVGEAFEVTLAPSQAYGEYDETLVQEVPGELFDGMEVSEGDTFVAETDDGHRPVTVVEVSEEFVKVDGNHPLAGVTLGFKVEIKDVRAATAEELAHGHVHGAGGCGHDHGHDHDHGGCCGGHGHDHDDDHDQGGCCGGAGHGHDHGHDHGDDHADGQGKGGCCGGGGCGGKGHHH</sequence>
<keyword evidence="5 9" id="KW-0697">Rotamase</keyword>
<dbReference type="Pfam" id="PF00254">
    <property type="entry name" value="FKBP_C"/>
    <property type="match status" value="1"/>
</dbReference>
<dbReference type="AlphaFoldDB" id="A0A6S5BUX0"/>
<dbReference type="Gene3D" id="3.10.50.40">
    <property type="match status" value="1"/>
</dbReference>
<dbReference type="GO" id="GO:0042026">
    <property type="term" value="P:protein refolding"/>
    <property type="evidence" value="ECO:0007669"/>
    <property type="project" value="UniProtKB-ARBA"/>
</dbReference>
<gene>
    <name evidence="11" type="ORF">WP3W19E03_35120</name>
</gene>
<dbReference type="PANTHER" id="PTHR47861:SF3">
    <property type="entry name" value="FKBP-TYPE PEPTIDYL-PROLYL CIS-TRANS ISOMERASE SLYD"/>
    <property type="match status" value="1"/>
</dbReference>
<comment type="function">
    <text evidence="8">Also involved in hydrogenase metallocenter assembly, probably by participating in the nickel insertion step. This function in hydrogenase biosynthesis requires chaperone activity and the presence of the metal-binding domain, but not PPIase activity.</text>
</comment>
<dbReference type="EC" id="5.2.1.8" evidence="10"/>
<evidence type="ECO:0000256" key="7">
    <source>
        <dbReference type="ARBA" id="ARBA00023235"/>
    </source>
</evidence>
<dbReference type="RefSeq" id="WP_058052998.1">
    <property type="nucleotide sequence ID" value="NZ_AP022038.1"/>
</dbReference>
<comment type="subcellular location">
    <subcellularLocation>
        <location evidence="2">Cytoplasm</location>
    </subcellularLocation>
</comment>
<evidence type="ECO:0000256" key="6">
    <source>
        <dbReference type="ARBA" id="ARBA00023186"/>
    </source>
</evidence>
<evidence type="ECO:0000256" key="4">
    <source>
        <dbReference type="ARBA" id="ARBA00022490"/>
    </source>
</evidence>
<comment type="catalytic activity">
    <reaction evidence="1 9 10">
        <text>[protein]-peptidylproline (omega=180) = [protein]-peptidylproline (omega=0)</text>
        <dbReference type="Rhea" id="RHEA:16237"/>
        <dbReference type="Rhea" id="RHEA-COMP:10747"/>
        <dbReference type="Rhea" id="RHEA-COMP:10748"/>
        <dbReference type="ChEBI" id="CHEBI:83833"/>
        <dbReference type="ChEBI" id="CHEBI:83834"/>
        <dbReference type="EC" id="5.2.1.8"/>
    </reaction>
</comment>